<keyword evidence="1" id="KW-1133">Transmembrane helix</keyword>
<sequence length="691" mass="77703">MQKLITEIPLIWGALWIALSFLLSLWYYRRKDWLSDLSRGLVVLMMSLRFLALSLLGVLVLGIMYASEEERVEQPILITLVDDSKSMLNYKDSAIVAENIQNYQQAIAENFGGDFEILNFYGNQIAEGQPLTFNGQKSDLSTYFEGIHEKYYQRNIGGIIFYSDGNFNAGINPIYSAEKIKLTPVFTIGVGDTIEKTDQLIREVLANDIAFLNNKFQVSVNVEARKLKGKRVALSVYKGDARVAQEFVSYSTDELSSQKIDFILNADQIGYQHYRVVLAGVEEEYNLKNNSYDFYVEVMDGRNSVLLTSAAPHPDLGAIKNALADNDNLNVEAKVIEKVDKALDSYDLIVLHDPGTLKPEKLKEILSLNKPVLFILGTQSGDDVINKLPIGLSTRLGNQLDDVQGAVNKNFSNFVISDELAQTLSQFPPLQVKYGSVVASNATDIALFQSLGKVATKKPLISFNESNGVKYGTISGEGIWRWKIADYARNQSTANFNILIDKITQYLVLKKDASNLRVKLPRVNSTLEDVQVQAEFYNDNLERINTADIQFVLKKGKEENVYDFAKTAQAYHLNLGKLPAGQYAWKAQTLFNGKNYIKQGELVVNAVVKEDLDTKANHKLLHQISENSHGKFFGLKDQQALIHELNSRGDITPITYTSSTYKDLIDFITLFAIIIALLTLEWFLRRYNGAY</sequence>
<keyword evidence="3" id="KW-1185">Reference proteome</keyword>
<protein>
    <recommendedName>
        <fullName evidence="4">VWA domain-containing protein</fullName>
    </recommendedName>
</protein>
<feature type="transmembrane region" description="Helical" evidence="1">
    <location>
        <begin position="664"/>
        <end position="684"/>
    </location>
</feature>
<feature type="transmembrane region" description="Helical" evidence="1">
    <location>
        <begin position="6"/>
        <end position="28"/>
    </location>
</feature>
<proteinExistence type="predicted"/>
<gene>
    <name evidence="2" type="ORF">SAMN05216474_0918</name>
</gene>
<dbReference type="OrthoDB" id="9763076at2"/>
<evidence type="ECO:0000313" key="3">
    <source>
        <dbReference type="Proteomes" id="UP000236454"/>
    </source>
</evidence>
<accession>A0A1I6YI53</accession>
<evidence type="ECO:0008006" key="4">
    <source>
        <dbReference type="Google" id="ProtNLM"/>
    </source>
</evidence>
<organism evidence="2 3">
    <name type="scientific">Lishizhenia tianjinensis</name>
    <dbReference type="NCBI Taxonomy" id="477690"/>
    <lineage>
        <taxon>Bacteria</taxon>
        <taxon>Pseudomonadati</taxon>
        <taxon>Bacteroidota</taxon>
        <taxon>Flavobacteriia</taxon>
        <taxon>Flavobacteriales</taxon>
        <taxon>Crocinitomicaceae</taxon>
        <taxon>Lishizhenia</taxon>
    </lineage>
</organism>
<dbReference type="PANTHER" id="PTHR37947">
    <property type="entry name" value="BLL2462 PROTEIN"/>
    <property type="match status" value="1"/>
</dbReference>
<dbReference type="Proteomes" id="UP000236454">
    <property type="component" value="Unassembled WGS sequence"/>
</dbReference>
<keyword evidence="1" id="KW-0472">Membrane</keyword>
<dbReference type="RefSeq" id="WP_090246851.1">
    <property type="nucleotide sequence ID" value="NZ_FPAS01000001.1"/>
</dbReference>
<feature type="transmembrane region" description="Helical" evidence="1">
    <location>
        <begin position="40"/>
        <end position="66"/>
    </location>
</feature>
<dbReference type="EMBL" id="FPAS01000001">
    <property type="protein sequence ID" value="SFT50195.1"/>
    <property type="molecule type" value="Genomic_DNA"/>
</dbReference>
<dbReference type="PANTHER" id="PTHR37947:SF1">
    <property type="entry name" value="BLL2462 PROTEIN"/>
    <property type="match status" value="1"/>
</dbReference>
<reference evidence="2 3" key="1">
    <citation type="submission" date="2016-10" db="EMBL/GenBank/DDBJ databases">
        <authorList>
            <person name="de Groot N.N."/>
        </authorList>
    </citation>
    <scope>NUCLEOTIDE SEQUENCE [LARGE SCALE GENOMIC DNA]</scope>
    <source>
        <strain evidence="2 3">CGMCC 1.7005</strain>
    </source>
</reference>
<dbReference type="STRING" id="477690.SAMN05216474_0918"/>
<evidence type="ECO:0000313" key="2">
    <source>
        <dbReference type="EMBL" id="SFT50195.1"/>
    </source>
</evidence>
<dbReference type="AlphaFoldDB" id="A0A1I6YI53"/>
<name>A0A1I6YI53_9FLAO</name>
<keyword evidence="1" id="KW-0812">Transmembrane</keyword>
<evidence type="ECO:0000256" key="1">
    <source>
        <dbReference type="SAM" id="Phobius"/>
    </source>
</evidence>